<dbReference type="GO" id="GO:0016251">
    <property type="term" value="F:RNA polymerase II general transcription initiation factor activity"/>
    <property type="evidence" value="ECO:0007669"/>
    <property type="project" value="InterPro"/>
</dbReference>
<dbReference type="EMBL" id="UYRR01032519">
    <property type="protein sequence ID" value="VDK55906.1"/>
    <property type="molecule type" value="Genomic_DNA"/>
</dbReference>
<dbReference type="Proteomes" id="UP000267096">
    <property type="component" value="Unassembled WGS sequence"/>
</dbReference>
<reference evidence="8 9" key="2">
    <citation type="submission" date="2018-11" db="EMBL/GenBank/DDBJ databases">
        <authorList>
            <consortium name="Pathogen Informatics"/>
        </authorList>
    </citation>
    <scope>NUCLEOTIDE SEQUENCE [LARGE SCALE GENOMIC DNA]</scope>
</reference>
<evidence type="ECO:0000259" key="7">
    <source>
        <dbReference type="SMART" id="SM00803"/>
    </source>
</evidence>
<dbReference type="GO" id="GO:0046982">
    <property type="term" value="F:protein heterodimerization activity"/>
    <property type="evidence" value="ECO:0007669"/>
    <property type="project" value="InterPro"/>
</dbReference>
<dbReference type="CDD" id="cd22917">
    <property type="entry name" value="HFD_TAF6-like"/>
    <property type="match status" value="1"/>
</dbReference>
<feature type="domain" description="TATA box binding protein associated factor (TAF) histone-like fold" evidence="7">
    <location>
        <begin position="358"/>
        <end position="422"/>
    </location>
</feature>
<dbReference type="PANTHER" id="PTHR10221">
    <property type="entry name" value="TRANSCRIPTION INITIATION FACTOR TFIID SUBUNIT 6"/>
    <property type="match status" value="1"/>
</dbReference>
<protein>
    <recommendedName>
        <fullName evidence="6">Transcription initiation factor TFIID subunit 6</fullName>
    </recommendedName>
</protein>
<dbReference type="InterPro" id="IPR011442">
    <property type="entry name" value="TAF6_C"/>
</dbReference>
<dbReference type="Gene3D" id="1.10.20.10">
    <property type="entry name" value="Histone, subunit A"/>
    <property type="match status" value="1"/>
</dbReference>
<sequence length="775" mass="87403">MNSNSRHDNDKLFVSADDYQSVDLMNLINNQSQKFPQRLLYKAHWLIYEGEQPSIVQNAVVIPEKSSVVEEDSEENADDISTTSTRESSMLFGASMAYRESLKKIRKFERINVKPTSTYLLSLEQQRFFKEIMEACVGLDDKRRMEALESLQLDTSLQSLLPNISRWLAQGVHANIVQRSLAMLIYIVRAHSALIHNRSLNLKPVLHEMIPSLLSCMISKQLCVRPDIDNHWTLRDFASKCLVQLIRERGGICDVRNRVQRTLAVCFTDVESTENMKYGAFHALFDLSNTDQRVALYPHFVEILRAVHPSKTSSMPQQQKIDSTKLYTLLSRFEQAMNKYATVQGRGSSSSSRLFVGTEYGADYVKLVAETIGITNLSEKCASQVGASVTFVIKELLEQSKKFASHARRKRVIADDFVEALKFRGHSPIFGLSSKEGVSYRLVGSTGRIVNVSAHWLVIDGEQPAVPENPIPKYDEDLASTASSSVNEKVEQQQQNDIGGSHSLLSILSSQNTKKLRKIEQIQVKTITTHTLSLEQQIFFKEITEAIMGSDDSRRTEALHSLQTDAGIQILLPRFSLAIAEGVRCNIVHHNLAILIYLMRMIQSIASNPALSLDRCLHELLPSILSCILSKQLCARPETDNHWALREFSSRLLSTICRAYNVNGLRSRITQVLTRVWQEENSTLATLYGSIYALNELGIDTIRAVIVPRAPQLYNDIKKAQSDKSNPVDKVGAEKVYSFVTKVLTNYVRTQRPTGLKDVNDYRTMFGGFGDAIFR</sequence>
<dbReference type="InterPro" id="IPR016024">
    <property type="entry name" value="ARM-type_fold"/>
</dbReference>
<dbReference type="InterPro" id="IPR046344">
    <property type="entry name" value="TAF6_C_sf"/>
</dbReference>
<dbReference type="FunFam" id="1.25.40.770:FF:000001">
    <property type="entry name" value="Transcription initiation factor TFIID subunit 6"/>
    <property type="match status" value="2"/>
</dbReference>
<dbReference type="WBParaSite" id="ASIM_0001632601-mRNA-1">
    <property type="protein sequence ID" value="ASIM_0001632601-mRNA-1"/>
    <property type="gene ID" value="ASIM_0001632601"/>
</dbReference>
<dbReference type="GO" id="GO:0051123">
    <property type="term" value="P:RNA polymerase II preinitiation complex assembly"/>
    <property type="evidence" value="ECO:0007669"/>
    <property type="project" value="TreeGrafter"/>
</dbReference>
<dbReference type="SMART" id="SM00803">
    <property type="entry name" value="TAF"/>
    <property type="match status" value="1"/>
</dbReference>
<keyword evidence="9" id="KW-1185">Reference proteome</keyword>
<evidence type="ECO:0000256" key="6">
    <source>
        <dbReference type="ARBA" id="ARBA00040091"/>
    </source>
</evidence>
<dbReference type="Pfam" id="PF02969">
    <property type="entry name" value="TAF"/>
    <property type="match status" value="1"/>
</dbReference>
<evidence type="ECO:0000256" key="1">
    <source>
        <dbReference type="ARBA" id="ARBA00004123"/>
    </source>
</evidence>
<dbReference type="InterPro" id="IPR004823">
    <property type="entry name" value="TAF_TATA-bd_Histone-like_dom"/>
</dbReference>
<accession>A0A0M3K5T5</accession>
<reference evidence="10" key="1">
    <citation type="submission" date="2017-02" db="UniProtKB">
        <authorList>
            <consortium name="WormBaseParasite"/>
        </authorList>
    </citation>
    <scope>IDENTIFICATION</scope>
</reference>
<evidence type="ECO:0000313" key="8">
    <source>
        <dbReference type="EMBL" id="VDK55906.1"/>
    </source>
</evidence>
<gene>
    <name evidence="8" type="ORF">ASIM_LOCUS15733</name>
</gene>
<dbReference type="InterPro" id="IPR037796">
    <property type="entry name" value="TAF6"/>
</dbReference>
<comment type="subcellular location">
    <subcellularLocation>
        <location evidence="1">Nucleus</location>
    </subcellularLocation>
</comment>
<organism evidence="10">
    <name type="scientific">Anisakis simplex</name>
    <name type="common">Herring worm</name>
    <dbReference type="NCBI Taxonomy" id="6269"/>
    <lineage>
        <taxon>Eukaryota</taxon>
        <taxon>Metazoa</taxon>
        <taxon>Ecdysozoa</taxon>
        <taxon>Nematoda</taxon>
        <taxon>Chromadorea</taxon>
        <taxon>Rhabditida</taxon>
        <taxon>Spirurina</taxon>
        <taxon>Ascaridomorpha</taxon>
        <taxon>Ascaridoidea</taxon>
        <taxon>Anisakidae</taxon>
        <taxon>Anisakis</taxon>
        <taxon>Anisakis simplex complex</taxon>
    </lineage>
</organism>
<dbReference type="GO" id="GO:0005669">
    <property type="term" value="C:transcription factor TFIID complex"/>
    <property type="evidence" value="ECO:0007669"/>
    <property type="project" value="InterPro"/>
</dbReference>
<dbReference type="GO" id="GO:0046695">
    <property type="term" value="C:SLIK (SAGA-like) complex"/>
    <property type="evidence" value="ECO:0007669"/>
    <property type="project" value="InterPro"/>
</dbReference>
<comment type="similarity">
    <text evidence="2">Belongs to the TAF6 family.</text>
</comment>
<keyword evidence="4" id="KW-0804">Transcription</keyword>
<dbReference type="AlphaFoldDB" id="A0A0M3K5T5"/>
<dbReference type="GO" id="GO:0000124">
    <property type="term" value="C:SAGA complex"/>
    <property type="evidence" value="ECO:0007669"/>
    <property type="project" value="InterPro"/>
</dbReference>
<dbReference type="OrthoDB" id="361039at2759"/>
<dbReference type="SUPFAM" id="SSF48371">
    <property type="entry name" value="ARM repeat"/>
    <property type="match status" value="1"/>
</dbReference>
<keyword evidence="3" id="KW-0805">Transcription regulation</keyword>
<evidence type="ECO:0000256" key="4">
    <source>
        <dbReference type="ARBA" id="ARBA00023163"/>
    </source>
</evidence>
<dbReference type="Pfam" id="PF07571">
    <property type="entry name" value="TAF6_C"/>
    <property type="match status" value="2"/>
</dbReference>
<dbReference type="GO" id="GO:0003713">
    <property type="term" value="F:transcription coactivator activity"/>
    <property type="evidence" value="ECO:0007669"/>
    <property type="project" value="TreeGrafter"/>
</dbReference>
<evidence type="ECO:0000313" key="9">
    <source>
        <dbReference type="Proteomes" id="UP000267096"/>
    </source>
</evidence>
<keyword evidence="5" id="KW-0539">Nucleus</keyword>
<dbReference type="Gene3D" id="1.25.40.770">
    <property type="entry name" value="TAF6, C-terminal HEAT repeat domain"/>
    <property type="match status" value="2"/>
</dbReference>
<dbReference type="CDD" id="cd08050">
    <property type="entry name" value="TAF6C"/>
    <property type="match status" value="2"/>
</dbReference>
<evidence type="ECO:0000256" key="3">
    <source>
        <dbReference type="ARBA" id="ARBA00023015"/>
    </source>
</evidence>
<evidence type="ECO:0000256" key="5">
    <source>
        <dbReference type="ARBA" id="ARBA00023242"/>
    </source>
</evidence>
<proteinExistence type="inferred from homology"/>
<dbReference type="PANTHER" id="PTHR10221:SF9">
    <property type="entry name" value="TRANSCRIPTION INITIATION FACTOR TFIID SUBUNIT 6"/>
    <property type="match status" value="1"/>
</dbReference>
<dbReference type="InterPro" id="IPR009072">
    <property type="entry name" value="Histone-fold"/>
</dbReference>
<evidence type="ECO:0000313" key="10">
    <source>
        <dbReference type="WBParaSite" id="ASIM_0001632601-mRNA-1"/>
    </source>
</evidence>
<dbReference type="SUPFAM" id="SSF47113">
    <property type="entry name" value="Histone-fold"/>
    <property type="match status" value="1"/>
</dbReference>
<evidence type="ECO:0000256" key="2">
    <source>
        <dbReference type="ARBA" id="ARBA00007688"/>
    </source>
</evidence>
<name>A0A0M3K5T5_ANISI</name>